<dbReference type="InterPro" id="IPR052943">
    <property type="entry name" value="TMTC_O-mannosyl-trnsfr"/>
</dbReference>
<sequence>MMMQYGPDRRQRLMRFAECFDRGAYEEAEEWIRPLFDSAGADGEALFALAQVVFRQGRRDEAVALMERLLALDPVQAVYHNDYGVMLGTLERWPDAEAAHRVALVLDGANVDARFNLALALFRQQRDGEALTVLDELQRLAPSFAEQYVLRGELLQSKKQHADAVAAFSRAVELGLERADVLVNLGLALSDAGNKNEALALLVTVDGLAGDDATASFSLGNLLRDQGKLDEAIRCYRKAVALRPDFAEAHNNLGLVLQAQGDTVGAEVAFACALSAAPDMGAAHNNMGNARIKQGQMDLALACFRKAIELSPDSAEAWNNLGETYYCLLCLDEAEAAFLQALSIRSDCHEARLNLGILLLLKGDFERGWDYYETRWEMPRRRENRPRFVQPEWTGEPLDGKALLIYVEQGMGDNLQFVRFLPELRHLYPNARLYYWGLRPLMRLFDDLATRYGIELLPETVAGGVPPIDYHIALLSIPRCLGTTLETLPAAVPYLAPPNDLQAKWCDRMRALSGFRVGLVWAGGDVYQFDVFRTLSLCSLMPLFDIEGISWVSLQKGPAAGQIEVEGVKGRLADWMDEVDDFADTAAIVSQLDLVISVDTSVAHLAGAMGKPVWLLNRFNTDWRWMLDRADSPWYPTMRIFRQASFGDWGSVVASVVDALRQCCVAHRGNTTA</sequence>
<reference evidence="4 5" key="1">
    <citation type="submission" date="2016-10" db="EMBL/GenBank/DDBJ databases">
        <authorList>
            <person name="de Groot N.N."/>
        </authorList>
    </citation>
    <scope>NUCLEOTIDE SEQUENCE [LARGE SCALE GENOMIC DNA]</scope>
    <source>
        <strain evidence="4 5">DSM 5885</strain>
    </source>
</reference>
<evidence type="ECO:0000256" key="3">
    <source>
        <dbReference type="PROSITE-ProRule" id="PRU00339"/>
    </source>
</evidence>
<dbReference type="EMBL" id="FNCY01000012">
    <property type="protein sequence ID" value="SDI03811.1"/>
    <property type="molecule type" value="Genomic_DNA"/>
</dbReference>
<dbReference type="PROSITE" id="PS50293">
    <property type="entry name" value="TPR_REGION"/>
    <property type="match status" value="2"/>
</dbReference>
<dbReference type="AlphaFoldDB" id="A0A1G8HBF8"/>
<protein>
    <submittedName>
        <fullName evidence="4">Tfp pilus assembly protein PilF</fullName>
    </submittedName>
</protein>
<evidence type="ECO:0000313" key="5">
    <source>
        <dbReference type="Proteomes" id="UP000198607"/>
    </source>
</evidence>
<dbReference type="InterPro" id="IPR013105">
    <property type="entry name" value="TPR_2"/>
</dbReference>
<feature type="repeat" description="TPR" evidence="3">
    <location>
        <begin position="213"/>
        <end position="246"/>
    </location>
</feature>
<evidence type="ECO:0000313" key="4">
    <source>
        <dbReference type="EMBL" id="SDI03811.1"/>
    </source>
</evidence>
<feature type="repeat" description="TPR" evidence="3">
    <location>
        <begin position="315"/>
        <end position="348"/>
    </location>
</feature>
<dbReference type="PROSITE" id="PS50005">
    <property type="entry name" value="TPR"/>
    <property type="match status" value="4"/>
</dbReference>
<dbReference type="Gene3D" id="1.25.40.10">
    <property type="entry name" value="Tetratricopeptide repeat domain"/>
    <property type="match status" value="4"/>
</dbReference>
<dbReference type="SMART" id="SM00028">
    <property type="entry name" value="TPR"/>
    <property type="match status" value="9"/>
</dbReference>
<dbReference type="Gene3D" id="3.40.50.2000">
    <property type="entry name" value="Glycogen Phosphorylase B"/>
    <property type="match status" value="1"/>
</dbReference>
<accession>A0A1G8HBF8</accession>
<dbReference type="InterPro" id="IPR019734">
    <property type="entry name" value="TPR_rpt"/>
</dbReference>
<dbReference type="RefSeq" id="WP_176785898.1">
    <property type="nucleotide sequence ID" value="NZ_FNCY01000012.1"/>
</dbReference>
<dbReference type="PANTHER" id="PTHR44809">
    <property type="match status" value="1"/>
</dbReference>
<keyword evidence="1" id="KW-0677">Repeat</keyword>
<proteinExistence type="predicted"/>
<name>A0A1G8HBF8_9RHOO</name>
<dbReference type="PANTHER" id="PTHR44809:SF1">
    <property type="entry name" value="PROTEIN O-MANNOSYL-TRANSFERASE TMTC1"/>
    <property type="match status" value="1"/>
</dbReference>
<dbReference type="Pfam" id="PF13414">
    <property type="entry name" value="TPR_11"/>
    <property type="match status" value="2"/>
</dbReference>
<dbReference type="InterPro" id="IPR011990">
    <property type="entry name" value="TPR-like_helical_dom_sf"/>
</dbReference>
<dbReference type="STRING" id="83767.SAMN05660652_02744"/>
<dbReference type="Pfam" id="PF07719">
    <property type="entry name" value="TPR_2"/>
    <property type="match status" value="1"/>
</dbReference>
<dbReference type="Proteomes" id="UP000198607">
    <property type="component" value="Unassembled WGS sequence"/>
</dbReference>
<keyword evidence="5" id="KW-1185">Reference proteome</keyword>
<dbReference type="SUPFAM" id="SSF48452">
    <property type="entry name" value="TPR-like"/>
    <property type="match status" value="2"/>
</dbReference>
<keyword evidence="2 3" id="KW-0802">TPR repeat</keyword>
<organism evidence="4 5">
    <name type="scientific">Propionivibrio dicarboxylicus</name>
    <dbReference type="NCBI Taxonomy" id="83767"/>
    <lineage>
        <taxon>Bacteria</taxon>
        <taxon>Pseudomonadati</taxon>
        <taxon>Pseudomonadota</taxon>
        <taxon>Betaproteobacteria</taxon>
        <taxon>Rhodocyclales</taxon>
        <taxon>Rhodocyclaceae</taxon>
        <taxon>Propionivibrio</taxon>
    </lineage>
</organism>
<feature type="repeat" description="TPR" evidence="3">
    <location>
        <begin position="43"/>
        <end position="76"/>
    </location>
</feature>
<dbReference type="SUPFAM" id="SSF53756">
    <property type="entry name" value="UDP-Glycosyltransferase/glycogen phosphorylase"/>
    <property type="match status" value="1"/>
</dbReference>
<feature type="repeat" description="TPR" evidence="3">
    <location>
        <begin position="281"/>
        <end position="314"/>
    </location>
</feature>
<evidence type="ECO:0000256" key="2">
    <source>
        <dbReference type="ARBA" id="ARBA00022803"/>
    </source>
</evidence>
<dbReference type="Pfam" id="PF13432">
    <property type="entry name" value="TPR_16"/>
    <property type="match status" value="3"/>
</dbReference>
<evidence type="ECO:0000256" key="1">
    <source>
        <dbReference type="ARBA" id="ARBA00022737"/>
    </source>
</evidence>
<gene>
    <name evidence="4" type="ORF">SAMN05660652_02744</name>
</gene>